<evidence type="ECO:0000313" key="6">
    <source>
        <dbReference type="Proteomes" id="UP000185491"/>
    </source>
</evidence>
<dbReference type="AlphaFoldDB" id="A0A1L7D2Y8"/>
<accession>A0A1L7D2Y8</accession>
<dbReference type="InterPro" id="IPR036291">
    <property type="entry name" value="NAD(P)-bd_dom_sf"/>
</dbReference>
<dbReference type="GO" id="GO:0004764">
    <property type="term" value="F:shikimate 3-dehydrogenase (NADP+) activity"/>
    <property type="evidence" value="ECO:0007669"/>
    <property type="project" value="InterPro"/>
</dbReference>
<evidence type="ECO:0000256" key="1">
    <source>
        <dbReference type="ARBA" id="ARBA00004871"/>
    </source>
</evidence>
<dbReference type="OrthoDB" id="9776868at2"/>
<keyword evidence="2" id="KW-0028">Amino-acid biosynthesis</keyword>
<gene>
    <name evidence="5" type="ORF">CPHO_05595</name>
</gene>
<evidence type="ECO:0000259" key="4">
    <source>
        <dbReference type="Pfam" id="PF18317"/>
    </source>
</evidence>
<dbReference type="EMBL" id="CP009249">
    <property type="protein sequence ID" value="APT92443.1"/>
    <property type="molecule type" value="Genomic_DNA"/>
</dbReference>
<evidence type="ECO:0000259" key="3">
    <source>
        <dbReference type="Pfam" id="PF08501"/>
    </source>
</evidence>
<organism evidence="5 6">
    <name type="scientific">Corynebacterium phocae</name>
    <dbReference type="NCBI Taxonomy" id="161895"/>
    <lineage>
        <taxon>Bacteria</taxon>
        <taxon>Bacillati</taxon>
        <taxon>Actinomycetota</taxon>
        <taxon>Actinomycetes</taxon>
        <taxon>Mycobacteriales</taxon>
        <taxon>Corynebacteriaceae</taxon>
        <taxon>Corynebacterium</taxon>
    </lineage>
</organism>
<sequence>MPRAFVLGSPINHSLSPVLHNAGYKALGLNDWAYGCIEVTELSLPAVIDRFEEDVVGLSVTMPCKFAALEFADIATERAKTIGSANTLLRTPKGWRADNTDTEGMAGALGELLGTRAIERALVIGSGGTARPTLWALAQRGVTRVDLLNRRDRTDELAPLIEALNEDNATAGRPPMEVVPQTFHTDLRELAMAAGVIISTVPSPAIAGYLHHLGHAPVIDVIYDRMPTPLMKYAAANGHKTVGGHVMLAHQAFSQFEQFTGHPAPRAHMVAKLEEALSYRIR</sequence>
<evidence type="ECO:0000313" key="5">
    <source>
        <dbReference type="EMBL" id="APT92443.1"/>
    </source>
</evidence>
<evidence type="ECO:0000256" key="2">
    <source>
        <dbReference type="ARBA" id="ARBA00023141"/>
    </source>
</evidence>
<dbReference type="InterPro" id="IPR041121">
    <property type="entry name" value="SDH_C"/>
</dbReference>
<keyword evidence="2" id="KW-0057">Aromatic amino acid biosynthesis</keyword>
<dbReference type="PANTHER" id="PTHR21089:SF1">
    <property type="entry name" value="BIFUNCTIONAL 3-DEHYDROQUINATE DEHYDRATASE_SHIKIMATE DEHYDROGENASE, CHLOROPLASTIC"/>
    <property type="match status" value="1"/>
</dbReference>
<dbReference type="Proteomes" id="UP000185491">
    <property type="component" value="Chromosome"/>
</dbReference>
<dbReference type="CDD" id="cd01065">
    <property type="entry name" value="NAD_bind_Shikimate_DH"/>
    <property type="match status" value="1"/>
</dbReference>
<name>A0A1L7D2Y8_9CORY</name>
<feature type="domain" description="SDH C-terminal" evidence="4">
    <location>
        <begin position="244"/>
        <end position="273"/>
    </location>
</feature>
<comment type="pathway">
    <text evidence="1">Metabolic intermediate biosynthesis; chorismate biosynthesis; chorismate from D-erythrose 4-phosphate and phosphoenolpyruvate: step 4/7.</text>
</comment>
<dbReference type="STRING" id="161895.CPHO_05595"/>
<dbReference type="GO" id="GO:0005829">
    <property type="term" value="C:cytosol"/>
    <property type="evidence" value="ECO:0007669"/>
    <property type="project" value="TreeGrafter"/>
</dbReference>
<dbReference type="GO" id="GO:0019632">
    <property type="term" value="P:shikimate metabolic process"/>
    <property type="evidence" value="ECO:0007669"/>
    <property type="project" value="TreeGrafter"/>
</dbReference>
<dbReference type="Pfam" id="PF18317">
    <property type="entry name" value="SDH_C"/>
    <property type="match status" value="1"/>
</dbReference>
<feature type="domain" description="Shikimate dehydrogenase substrate binding N-terminal" evidence="3">
    <location>
        <begin position="6"/>
        <end position="88"/>
    </location>
</feature>
<dbReference type="NCBIfam" id="NF001311">
    <property type="entry name" value="PRK00258.1-3"/>
    <property type="match status" value="1"/>
</dbReference>
<dbReference type="InterPro" id="IPR022893">
    <property type="entry name" value="Shikimate_DH_fam"/>
</dbReference>
<dbReference type="InterPro" id="IPR013708">
    <property type="entry name" value="Shikimate_DH-bd_N"/>
</dbReference>
<dbReference type="Gene3D" id="3.40.50.10860">
    <property type="entry name" value="Leucine Dehydrogenase, chain A, domain 1"/>
    <property type="match status" value="1"/>
</dbReference>
<dbReference type="Pfam" id="PF08501">
    <property type="entry name" value="Shikimate_dh_N"/>
    <property type="match status" value="1"/>
</dbReference>
<dbReference type="InterPro" id="IPR046346">
    <property type="entry name" value="Aminoacid_DH-like_N_sf"/>
</dbReference>
<dbReference type="GO" id="GO:0009073">
    <property type="term" value="P:aromatic amino acid family biosynthetic process"/>
    <property type="evidence" value="ECO:0007669"/>
    <property type="project" value="UniProtKB-KW"/>
</dbReference>
<dbReference type="KEGG" id="cpho:CPHO_05595"/>
<dbReference type="SUPFAM" id="SSF51735">
    <property type="entry name" value="NAD(P)-binding Rossmann-fold domains"/>
    <property type="match status" value="1"/>
</dbReference>
<dbReference type="InterPro" id="IPR010110">
    <property type="entry name" value="Shikimate_DH_AroM-type"/>
</dbReference>
<proteinExistence type="predicted"/>
<dbReference type="GO" id="GO:0050661">
    <property type="term" value="F:NADP binding"/>
    <property type="evidence" value="ECO:0007669"/>
    <property type="project" value="TreeGrafter"/>
</dbReference>
<dbReference type="Gene3D" id="3.40.50.720">
    <property type="entry name" value="NAD(P)-binding Rossmann-like Domain"/>
    <property type="match status" value="1"/>
</dbReference>
<dbReference type="SUPFAM" id="SSF53223">
    <property type="entry name" value="Aminoacid dehydrogenase-like, N-terminal domain"/>
    <property type="match status" value="1"/>
</dbReference>
<keyword evidence="6" id="KW-1185">Reference proteome</keyword>
<dbReference type="PANTHER" id="PTHR21089">
    <property type="entry name" value="SHIKIMATE DEHYDROGENASE"/>
    <property type="match status" value="1"/>
</dbReference>
<reference evidence="5 6" key="1">
    <citation type="submission" date="2014-08" db="EMBL/GenBank/DDBJ databases">
        <title>Complete genome sequence of Corynebacterium phocae M408/89/1(T)(=DSM 44612(T)), isolated from the common seal (Phoca vitulina).</title>
        <authorList>
            <person name="Ruckert C."/>
            <person name="Albersmeier A."/>
            <person name="Winkler A."/>
            <person name="Kalinowski J."/>
        </authorList>
    </citation>
    <scope>NUCLEOTIDE SEQUENCE [LARGE SCALE GENOMIC DNA]</scope>
    <source>
        <strain evidence="5 6">M408/89/1</strain>
    </source>
</reference>
<dbReference type="GO" id="GO:0009423">
    <property type="term" value="P:chorismate biosynthetic process"/>
    <property type="evidence" value="ECO:0007669"/>
    <property type="project" value="TreeGrafter"/>
</dbReference>
<dbReference type="RefSeq" id="WP_075733922.1">
    <property type="nucleotide sequence ID" value="NZ_CP009249.1"/>
</dbReference>
<protein>
    <submittedName>
        <fullName evidence="5">Shikimate dehydrogenase</fullName>
    </submittedName>
</protein>
<dbReference type="NCBIfam" id="TIGR01809">
    <property type="entry name" value="Shik-DH-AROM"/>
    <property type="match status" value="1"/>
</dbReference>